<dbReference type="AlphaFoldDB" id="A0A915IQ10"/>
<protein>
    <submittedName>
        <fullName evidence="3">RRP15-like protein</fullName>
    </submittedName>
</protein>
<sequence>MVRYAAQILYEKRSSSSIASKEEKNPASKRKTVSGTIHANNKKNYINDWEEKNSAFVRKNDEYVINEADL</sequence>
<proteinExistence type="predicted"/>
<organism evidence="2 3">
    <name type="scientific">Romanomermis culicivorax</name>
    <name type="common">Nematode worm</name>
    <dbReference type="NCBI Taxonomy" id="13658"/>
    <lineage>
        <taxon>Eukaryota</taxon>
        <taxon>Metazoa</taxon>
        <taxon>Ecdysozoa</taxon>
        <taxon>Nematoda</taxon>
        <taxon>Enoplea</taxon>
        <taxon>Dorylaimia</taxon>
        <taxon>Mermithida</taxon>
        <taxon>Mermithoidea</taxon>
        <taxon>Mermithidae</taxon>
        <taxon>Romanomermis</taxon>
    </lineage>
</organism>
<dbReference type="Proteomes" id="UP000887565">
    <property type="component" value="Unplaced"/>
</dbReference>
<name>A0A915IQ10_ROMCU</name>
<evidence type="ECO:0000313" key="3">
    <source>
        <dbReference type="WBParaSite" id="nRc.2.0.1.t15509-RA"/>
    </source>
</evidence>
<keyword evidence="2" id="KW-1185">Reference proteome</keyword>
<evidence type="ECO:0000256" key="1">
    <source>
        <dbReference type="SAM" id="MobiDB-lite"/>
    </source>
</evidence>
<feature type="region of interest" description="Disordered" evidence="1">
    <location>
        <begin position="13"/>
        <end position="36"/>
    </location>
</feature>
<evidence type="ECO:0000313" key="2">
    <source>
        <dbReference type="Proteomes" id="UP000887565"/>
    </source>
</evidence>
<dbReference type="WBParaSite" id="nRc.2.0.1.t15509-RA">
    <property type="protein sequence ID" value="nRc.2.0.1.t15509-RA"/>
    <property type="gene ID" value="nRc.2.0.1.g15509"/>
</dbReference>
<reference evidence="3" key="1">
    <citation type="submission" date="2022-11" db="UniProtKB">
        <authorList>
            <consortium name="WormBaseParasite"/>
        </authorList>
    </citation>
    <scope>IDENTIFICATION</scope>
</reference>
<accession>A0A915IQ10</accession>
<feature type="compositionally biased region" description="Basic and acidic residues" evidence="1">
    <location>
        <begin position="13"/>
        <end position="26"/>
    </location>
</feature>